<dbReference type="InterPro" id="IPR006037">
    <property type="entry name" value="RCK_C"/>
</dbReference>
<dbReference type="InterPro" id="IPR036388">
    <property type="entry name" value="WH-like_DNA-bd_sf"/>
</dbReference>
<dbReference type="AlphaFoldDB" id="A0AAE3FQY1"/>
<dbReference type="SUPFAM" id="SSF46785">
    <property type="entry name" value="Winged helix' DNA-binding domain"/>
    <property type="match status" value="1"/>
</dbReference>
<sequence length="257" mass="27964">MSNNRANYRIDDIDRRIIHALMADARKTSAPMIAEQVNVSPATIRNRIDQLEAQGIIRGYHASIDLERADDKLTSLYVCTVSPADLESLAQEVRNVRGVVNVRELMSGTRNLHVLAAGETTADFKRITRSISELGIDVVDRSLVQNEVVEPYAPYGGDDVAPAWQPTDFLRLAGGTDIVEVTVDGDAPIVDLSLAEAAERGILDDGALVVAIERDGRVLTPRGETIVQRDDVVTLVSKEGNPDGVIEAFHPVTPSEM</sequence>
<keyword evidence="7" id="KW-1185">Reference proteome</keyword>
<evidence type="ECO:0000313" key="6">
    <source>
        <dbReference type="EMBL" id="MCL9813669.1"/>
    </source>
</evidence>
<feature type="domain" description="RCK C-terminal" evidence="5">
    <location>
        <begin position="167"/>
        <end position="252"/>
    </location>
</feature>
<reference evidence="6 7" key="1">
    <citation type="journal article" date="2022" name="Syst. Appl. Microbiol.">
        <title>Natronocalculus amylovorans gen. nov., sp. nov., and Natranaeroarchaeum aerophilus sp. nov., dominant culturable amylolytic natronoarchaea from hypersaline soda lakes in southwestern Siberia.</title>
        <authorList>
            <person name="Sorokin D.Y."/>
            <person name="Elcheninov A.G."/>
            <person name="Khizhniak T.V."/>
            <person name="Koenen M."/>
            <person name="Bale N.J."/>
            <person name="Damste J.S.S."/>
            <person name="Kublanov I.V."/>
        </authorList>
    </citation>
    <scope>NUCLEOTIDE SEQUENCE [LARGE SCALE GENOMIC DNA]</scope>
    <source>
        <strain evidence="6 7">AArc-St1-1</strain>
    </source>
</reference>
<dbReference type="PRINTS" id="PR00033">
    <property type="entry name" value="HTHASNC"/>
</dbReference>
<comment type="caution">
    <text evidence="6">The sequence shown here is derived from an EMBL/GenBank/DDBJ whole genome shotgun (WGS) entry which is preliminary data.</text>
</comment>
<dbReference type="GO" id="GO:0008324">
    <property type="term" value="F:monoatomic cation transmembrane transporter activity"/>
    <property type="evidence" value="ECO:0007669"/>
    <property type="project" value="InterPro"/>
</dbReference>
<evidence type="ECO:0000313" key="7">
    <source>
        <dbReference type="Proteomes" id="UP001202674"/>
    </source>
</evidence>
<dbReference type="Proteomes" id="UP001202674">
    <property type="component" value="Unassembled WGS sequence"/>
</dbReference>
<dbReference type="InterPro" id="IPR000485">
    <property type="entry name" value="AsnC-type_HTH_dom"/>
</dbReference>
<dbReference type="SUPFAM" id="SSF116726">
    <property type="entry name" value="TrkA C-terminal domain-like"/>
    <property type="match status" value="1"/>
</dbReference>
<protein>
    <submittedName>
        <fullName evidence="6">AsnC family transcriptional regulator</fullName>
    </submittedName>
</protein>
<feature type="domain" description="HTH asnC-type" evidence="4">
    <location>
        <begin position="10"/>
        <end position="100"/>
    </location>
</feature>
<dbReference type="PROSITE" id="PS50956">
    <property type="entry name" value="HTH_ASNC_2"/>
    <property type="match status" value="1"/>
</dbReference>
<dbReference type="InterPro" id="IPR019888">
    <property type="entry name" value="Tscrpt_reg_AsnC-like"/>
</dbReference>
<dbReference type="PROSITE" id="PS51202">
    <property type="entry name" value="RCK_C"/>
    <property type="match status" value="1"/>
</dbReference>
<dbReference type="Gene3D" id="1.10.10.10">
    <property type="entry name" value="Winged helix-like DNA-binding domain superfamily/Winged helix DNA-binding domain"/>
    <property type="match status" value="1"/>
</dbReference>
<dbReference type="Pfam" id="PF02080">
    <property type="entry name" value="TrkA_C"/>
    <property type="match status" value="1"/>
</dbReference>
<evidence type="ECO:0000256" key="2">
    <source>
        <dbReference type="ARBA" id="ARBA00023125"/>
    </source>
</evidence>
<dbReference type="InterPro" id="IPR036721">
    <property type="entry name" value="RCK_C_sf"/>
</dbReference>
<dbReference type="InterPro" id="IPR036390">
    <property type="entry name" value="WH_DNA-bd_sf"/>
</dbReference>
<dbReference type="GO" id="GO:0005829">
    <property type="term" value="C:cytosol"/>
    <property type="evidence" value="ECO:0007669"/>
    <property type="project" value="TreeGrafter"/>
</dbReference>
<dbReference type="GO" id="GO:0043565">
    <property type="term" value="F:sequence-specific DNA binding"/>
    <property type="evidence" value="ECO:0007669"/>
    <property type="project" value="InterPro"/>
</dbReference>
<dbReference type="EMBL" id="JAKRVY010000003">
    <property type="protein sequence ID" value="MCL9813669.1"/>
    <property type="molecule type" value="Genomic_DNA"/>
</dbReference>
<keyword evidence="1" id="KW-0805">Transcription regulation</keyword>
<evidence type="ECO:0000259" key="5">
    <source>
        <dbReference type="PROSITE" id="PS51202"/>
    </source>
</evidence>
<dbReference type="SMART" id="SM00344">
    <property type="entry name" value="HTH_ASNC"/>
    <property type="match status" value="1"/>
</dbReference>
<organism evidence="6 7">
    <name type="scientific">Natranaeroarchaeum aerophilus</name>
    <dbReference type="NCBI Taxonomy" id="2917711"/>
    <lineage>
        <taxon>Archaea</taxon>
        <taxon>Methanobacteriati</taxon>
        <taxon>Methanobacteriota</taxon>
        <taxon>Stenosarchaea group</taxon>
        <taxon>Halobacteria</taxon>
        <taxon>Halobacteriales</taxon>
        <taxon>Natronoarchaeaceae</taxon>
        <taxon>Natranaeroarchaeum</taxon>
    </lineage>
</organism>
<keyword evidence="3" id="KW-0804">Transcription</keyword>
<name>A0AAE3FQY1_9EURY</name>
<dbReference type="GO" id="GO:0006813">
    <property type="term" value="P:potassium ion transport"/>
    <property type="evidence" value="ECO:0007669"/>
    <property type="project" value="InterPro"/>
</dbReference>
<evidence type="ECO:0000256" key="3">
    <source>
        <dbReference type="ARBA" id="ARBA00023163"/>
    </source>
</evidence>
<evidence type="ECO:0000259" key="4">
    <source>
        <dbReference type="PROSITE" id="PS50956"/>
    </source>
</evidence>
<dbReference type="Gene3D" id="3.30.70.1450">
    <property type="entry name" value="Regulator of K+ conductance, C-terminal domain"/>
    <property type="match status" value="1"/>
</dbReference>
<dbReference type="PANTHER" id="PTHR30154">
    <property type="entry name" value="LEUCINE-RESPONSIVE REGULATORY PROTEIN"/>
    <property type="match status" value="1"/>
</dbReference>
<accession>A0AAE3FQY1</accession>
<gene>
    <name evidence="6" type="ORF">AArcSt11_08395</name>
</gene>
<dbReference type="Pfam" id="PF13404">
    <property type="entry name" value="HTH_AsnC-type"/>
    <property type="match status" value="1"/>
</dbReference>
<keyword evidence="2" id="KW-0238">DNA-binding</keyword>
<dbReference type="RefSeq" id="WP_250596249.1">
    <property type="nucleotide sequence ID" value="NZ_JAKRVY010000003.1"/>
</dbReference>
<dbReference type="PANTHER" id="PTHR30154:SF34">
    <property type="entry name" value="TRANSCRIPTIONAL REGULATOR AZLB"/>
    <property type="match status" value="1"/>
</dbReference>
<proteinExistence type="predicted"/>
<evidence type="ECO:0000256" key="1">
    <source>
        <dbReference type="ARBA" id="ARBA00023015"/>
    </source>
</evidence>
<dbReference type="GO" id="GO:0043200">
    <property type="term" value="P:response to amino acid"/>
    <property type="evidence" value="ECO:0007669"/>
    <property type="project" value="TreeGrafter"/>
</dbReference>